<dbReference type="Pfam" id="PF00534">
    <property type="entry name" value="Glycos_transf_1"/>
    <property type="match status" value="1"/>
</dbReference>
<dbReference type="GO" id="GO:0016757">
    <property type="term" value="F:glycosyltransferase activity"/>
    <property type="evidence" value="ECO:0007669"/>
    <property type="project" value="InterPro"/>
</dbReference>
<accession>A0A2M7D6G0</accession>
<reference evidence="4" key="1">
    <citation type="submission" date="2017-09" db="EMBL/GenBank/DDBJ databases">
        <title>Depth-based differentiation of microbial function through sediment-hosted aquifers and enrichment of novel symbionts in the deep terrestrial subsurface.</title>
        <authorList>
            <person name="Probst A.J."/>
            <person name="Ladd B."/>
            <person name="Jarett J.K."/>
            <person name="Geller-Mcgrath D.E."/>
            <person name="Sieber C.M.K."/>
            <person name="Emerson J.B."/>
            <person name="Anantharaman K."/>
            <person name="Thomas B.C."/>
            <person name="Malmstrom R."/>
            <person name="Stieglmeier M."/>
            <person name="Klingl A."/>
            <person name="Woyke T."/>
            <person name="Ryan C.M."/>
            <person name="Banfield J.F."/>
        </authorList>
    </citation>
    <scope>NUCLEOTIDE SEQUENCE [LARGE SCALE GENOMIC DNA]</scope>
</reference>
<dbReference type="Pfam" id="PF13439">
    <property type="entry name" value="Glyco_transf_4"/>
    <property type="match status" value="1"/>
</dbReference>
<dbReference type="PANTHER" id="PTHR45947:SF3">
    <property type="entry name" value="SULFOQUINOVOSYL TRANSFERASE SQD2"/>
    <property type="match status" value="1"/>
</dbReference>
<dbReference type="InterPro" id="IPR001296">
    <property type="entry name" value="Glyco_trans_1"/>
</dbReference>
<evidence type="ECO:0000313" key="3">
    <source>
        <dbReference type="EMBL" id="PIV38617.1"/>
    </source>
</evidence>
<evidence type="ECO:0000259" key="1">
    <source>
        <dbReference type="Pfam" id="PF00534"/>
    </source>
</evidence>
<name>A0A2M7D6G0_9BACT</name>
<proteinExistence type="predicted"/>
<dbReference type="InterPro" id="IPR050194">
    <property type="entry name" value="Glycosyltransferase_grp1"/>
</dbReference>
<sequence length="388" mass="43624">MRIAIFSDTFFPQINGVTTTVYQSAKSLTKLGHEVMIFTVAPDAAKYIDPDIKNLAIVSLPSVPALIYPSLRFTLPLGFSLNKLRKFKPDIIHSHTPLSVGWEAVMCSKFFKIPLVGTHHTFYDDYLKHIKLDYKWGKKFSWKSTVGYYNRCNLVLSPTQSLADALKEQGLKKPVVILQNSIDTNLFRPATEAGAKEQLKHQYGIFGASLIFEGRLSYEKSIDQVIKAFVLMLKKMSELKLMLVGDGPERKNLEKLAEKLKIKDSVIFTGLLPYGEKIVEAYQASDIYITASKSENMPVAILEAMGCGLPIIAVKERGLAELVKENINGFFAKTDDPSDIAQKTLDLLNKPELLKKFSEASRVLARQYSHEQIAVTLEDLYKKLLKLI</sequence>
<dbReference type="Gene3D" id="3.40.50.2000">
    <property type="entry name" value="Glycogen Phosphorylase B"/>
    <property type="match status" value="2"/>
</dbReference>
<dbReference type="AlphaFoldDB" id="A0A2M7D6G0"/>
<feature type="domain" description="Glycosyl transferase family 1" evidence="1">
    <location>
        <begin position="210"/>
        <end position="362"/>
    </location>
</feature>
<evidence type="ECO:0008006" key="5">
    <source>
        <dbReference type="Google" id="ProtNLM"/>
    </source>
</evidence>
<gene>
    <name evidence="3" type="ORF">COS30_01125</name>
</gene>
<dbReference type="EMBL" id="PEUE01000029">
    <property type="protein sequence ID" value="PIV38617.1"/>
    <property type="molecule type" value="Genomic_DNA"/>
</dbReference>
<dbReference type="InterPro" id="IPR028098">
    <property type="entry name" value="Glyco_trans_4-like_N"/>
</dbReference>
<dbReference type="Proteomes" id="UP000229247">
    <property type="component" value="Unassembled WGS sequence"/>
</dbReference>
<evidence type="ECO:0000259" key="2">
    <source>
        <dbReference type="Pfam" id="PF13439"/>
    </source>
</evidence>
<evidence type="ECO:0000313" key="4">
    <source>
        <dbReference type="Proteomes" id="UP000229247"/>
    </source>
</evidence>
<feature type="domain" description="Glycosyltransferase subfamily 4-like N-terminal" evidence="2">
    <location>
        <begin position="14"/>
        <end position="185"/>
    </location>
</feature>
<dbReference type="PANTHER" id="PTHR45947">
    <property type="entry name" value="SULFOQUINOVOSYL TRANSFERASE SQD2"/>
    <property type="match status" value="1"/>
</dbReference>
<dbReference type="SUPFAM" id="SSF53756">
    <property type="entry name" value="UDP-Glycosyltransferase/glycogen phosphorylase"/>
    <property type="match status" value="1"/>
</dbReference>
<organism evidence="3 4">
    <name type="scientific">Candidatus Portnoybacteria bacterium CG02_land_8_20_14_3_00_45_8</name>
    <dbReference type="NCBI Taxonomy" id="1974807"/>
    <lineage>
        <taxon>Bacteria</taxon>
        <taxon>Candidatus Portnoyibacteriota</taxon>
    </lineage>
</organism>
<protein>
    <recommendedName>
        <fullName evidence="5">Glycosyltransferase family 4 protein</fullName>
    </recommendedName>
</protein>
<comment type="caution">
    <text evidence="3">The sequence shown here is derived from an EMBL/GenBank/DDBJ whole genome shotgun (WGS) entry which is preliminary data.</text>
</comment>